<dbReference type="PANTHER" id="PTHR32552">
    <property type="entry name" value="FERRICHROME IRON RECEPTOR-RELATED"/>
    <property type="match status" value="1"/>
</dbReference>
<comment type="subcellular location">
    <subcellularLocation>
        <location evidence="1 11">Cell outer membrane</location>
        <topology evidence="1 11">Multi-pass membrane protein</topology>
    </subcellularLocation>
</comment>
<dbReference type="Gene3D" id="2.170.130.10">
    <property type="entry name" value="TonB-dependent receptor, plug domain"/>
    <property type="match status" value="1"/>
</dbReference>
<dbReference type="InterPro" id="IPR008969">
    <property type="entry name" value="CarboxyPept-like_regulatory"/>
</dbReference>
<accession>A0A1I5V1E4</accession>
<dbReference type="Pfam" id="PF07715">
    <property type="entry name" value="Plug"/>
    <property type="match status" value="1"/>
</dbReference>
<dbReference type="Pfam" id="PF13715">
    <property type="entry name" value="CarbopepD_reg_2"/>
    <property type="match status" value="1"/>
</dbReference>
<dbReference type="InterPro" id="IPR039426">
    <property type="entry name" value="TonB-dep_rcpt-like"/>
</dbReference>
<sequence length="967" mass="105774">MEKNIRFQVFIIAMRISLIQILIAGWFISGAYAIDGNAQSLLSQKVTLRIQKQEVEQLLTSIEKQVNAKFVFSSKIIQSDKRISISVREEPLYKVLNEVFTAQNLDYRVSGNLIIISRPPTNTPGSSAISPSGESTEKIAGYSVSGKVTDSKGEALIGTTILINYQNRGQVADKDGHFTFNNIPEGQYILSFSSVGFSSAKKEISINGGDVQVNMVLQEDNLQLEQVIVTSSGSPKKKIESSVAISTISAKQLSQKPPLNSTDLLKAIPGLSPESSGGDGPGSVRVRGLPAGGYIFMGVMEDGLQVLPTGFSNTPSSDQYYKVDLTVKTVEAVRGGNAAIILANTPGALINVISQTGGDVLAGKIKFTRGLSQNANRVDFNLGGPLSQKMKFNIGGFYRMDDGIRPASYRSTEGGQLKLNLTYNLTPKTYLRFYGKYLNDKTGWLLPSYYSYDGSGLGEALPNFDLLTQTLATRDTKVTLNAPNGQTYNFNLADGVKTELSYGGIEFNHFSENGWNIKNNLRYQNADAVFNGGFISAPQAYLSTAKYYYLDGQQLINPTGYYTGQSFAGSISSDKQFIDNLDINKQFGKHSITFGAAIHSYHSEILSLGAAFATEVTDKPRILLVNTPAGTGFSGTNISGFRNGTTLTSSLLASDEINLNDLTIDLGFRADRFDISGKRLINAAPYTNYTPFDESNTYTTSSLGLNYKVNERNAIFGRATSTYSALNITDYSNFAFNPSGVRDRSIFMSEIGYKVNLPKFSLFSSLIYAKLTNISSSMSVPDTKGTFIAVPTFASSKNISAEIEAVYSPLKNLNFRVTATVQNSKYEDYQVTAPTNAREDLAGKPFIYSGNKAERIPDLLYEFSVNYSYRIFDVFASIRHVGKRWSSPSNVYQLGAYDEFSLGIDARVSKSVGLRIWGDNLLNSRGLTEGNVRGDQFLANGDFAKGSMQIGRMILPRSLWASFTYSF</sequence>
<keyword evidence="10 11" id="KW-0998">Cell outer membrane</keyword>
<dbReference type="PANTHER" id="PTHR32552:SF89">
    <property type="entry name" value="CATECHOLATE SIDEROPHORE RECEPTOR FIU"/>
    <property type="match status" value="1"/>
</dbReference>
<dbReference type="GO" id="GO:0009279">
    <property type="term" value="C:cell outer membrane"/>
    <property type="evidence" value="ECO:0007669"/>
    <property type="project" value="UniProtKB-SubCell"/>
</dbReference>
<keyword evidence="3 11" id="KW-1134">Transmembrane beta strand</keyword>
<evidence type="ECO:0000313" key="14">
    <source>
        <dbReference type="EMBL" id="SFQ01301.1"/>
    </source>
</evidence>
<name>A0A1I5V1E4_9BACT</name>
<evidence type="ECO:0000313" key="15">
    <source>
        <dbReference type="Proteomes" id="UP000199306"/>
    </source>
</evidence>
<dbReference type="Gene3D" id="2.40.170.20">
    <property type="entry name" value="TonB-dependent receptor, beta-barrel domain"/>
    <property type="match status" value="1"/>
</dbReference>
<keyword evidence="12" id="KW-1133">Transmembrane helix</keyword>
<dbReference type="InterPro" id="IPR037066">
    <property type="entry name" value="Plug_dom_sf"/>
</dbReference>
<keyword evidence="8" id="KW-0406">Ion transport</keyword>
<evidence type="ECO:0000256" key="10">
    <source>
        <dbReference type="ARBA" id="ARBA00023237"/>
    </source>
</evidence>
<dbReference type="SUPFAM" id="SSF49464">
    <property type="entry name" value="Carboxypeptidase regulatory domain-like"/>
    <property type="match status" value="1"/>
</dbReference>
<dbReference type="PROSITE" id="PS52016">
    <property type="entry name" value="TONB_DEPENDENT_REC_3"/>
    <property type="match status" value="1"/>
</dbReference>
<evidence type="ECO:0000256" key="1">
    <source>
        <dbReference type="ARBA" id="ARBA00004571"/>
    </source>
</evidence>
<dbReference type="Gene3D" id="2.60.40.1120">
    <property type="entry name" value="Carboxypeptidase-like, regulatory domain"/>
    <property type="match status" value="1"/>
</dbReference>
<feature type="domain" description="TonB-dependent receptor plug" evidence="13">
    <location>
        <begin position="238"/>
        <end position="347"/>
    </location>
</feature>
<dbReference type="InterPro" id="IPR036942">
    <property type="entry name" value="Beta-barrel_TonB_sf"/>
</dbReference>
<keyword evidence="7" id="KW-0408">Iron</keyword>
<keyword evidence="5 11" id="KW-0812">Transmembrane</keyword>
<dbReference type="GO" id="GO:0015344">
    <property type="term" value="F:siderophore uptake transmembrane transporter activity"/>
    <property type="evidence" value="ECO:0007669"/>
    <property type="project" value="TreeGrafter"/>
</dbReference>
<evidence type="ECO:0000256" key="5">
    <source>
        <dbReference type="ARBA" id="ARBA00022692"/>
    </source>
</evidence>
<dbReference type="InterPro" id="IPR012910">
    <property type="entry name" value="Plug_dom"/>
</dbReference>
<keyword evidence="6" id="KW-0732">Signal</keyword>
<proteinExistence type="inferred from homology"/>
<protein>
    <submittedName>
        <fullName evidence="14">Outer membrane receptor proteins, mostly Fe transport</fullName>
    </submittedName>
</protein>
<evidence type="ECO:0000256" key="7">
    <source>
        <dbReference type="ARBA" id="ARBA00023004"/>
    </source>
</evidence>
<evidence type="ECO:0000256" key="11">
    <source>
        <dbReference type="PROSITE-ProRule" id="PRU01360"/>
    </source>
</evidence>
<evidence type="ECO:0000256" key="2">
    <source>
        <dbReference type="ARBA" id="ARBA00022448"/>
    </source>
</evidence>
<comment type="similarity">
    <text evidence="11">Belongs to the TonB-dependent receptor family.</text>
</comment>
<dbReference type="STRING" id="1079859.SAMN04515674_108153"/>
<dbReference type="SUPFAM" id="SSF56935">
    <property type="entry name" value="Porins"/>
    <property type="match status" value="1"/>
</dbReference>
<keyword evidence="14" id="KW-0675">Receptor</keyword>
<evidence type="ECO:0000256" key="4">
    <source>
        <dbReference type="ARBA" id="ARBA00022496"/>
    </source>
</evidence>
<evidence type="ECO:0000256" key="6">
    <source>
        <dbReference type="ARBA" id="ARBA00022729"/>
    </source>
</evidence>
<reference evidence="14 15" key="1">
    <citation type="submission" date="2016-10" db="EMBL/GenBank/DDBJ databases">
        <authorList>
            <person name="de Groot N.N."/>
        </authorList>
    </citation>
    <scope>NUCLEOTIDE SEQUENCE [LARGE SCALE GENOMIC DNA]</scope>
    <source>
        <strain evidence="15">E92,LMG 26720,CCM 7988</strain>
    </source>
</reference>
<dbReference type="RefSeq" id="WP_092017992.1">
    <property type="nucleotide sequence ID" value="NZ_FOXH01000008.1"/>
</dbReference>
<gene>
    <name evidence="14" type="ORF">SAMN04515674_108153</name>
</gene>
<keyword evidence="4" id="KW-0410">Iron transport</keyword>
<dbReference type="AlphaFoldDB" id="A0A1I5V1E4"/>
<evidence type="ECO:0000256" key="3">
    <source>
        <dbReference type="ARBA" id="ARBA00022452"/>
    </source>
</evidence>
<evidence type="ECO:0000256" key="12">
    <source>
        <dbReference type="SAM" id="Phobius"/>
    </source>
</evidence>
<dbReference type="OrthoDB" id="9782587at2"/>
<evidence type="ECO:0000259" key="13">
    <source>
        <dbReference type="Pfam" id="PF07715"/>
    </source>
</evidence>
<evidence type="ECO:0000256" key="9">
    <source>
        <dbReference type="ARBA" id="ARBA00023136"/>
    </source>
</evidence>
<keyword evidence="15" id="KW-1185">Reference proteome</keyword>
<keyword evidence="2 11" id="KW-0813">Transport</keyword>
<dbReference type="Proteomes" id="UP000199306">
    <property type="component" value="Unassembled WGS sequence"/>
</dbReference>
<dbReference type="EMBL" id="FOXH01000008">
    <property type="protein sequence ID" value="SFQ01301.1"/>
    <property type="molecule type" value="Genomic_DNA"/>
</dbReference>
<organism evidence="14 15">
    <name type="scientific">Pseudarcicella hirudinis</name>
    <dbReference type="NCBI Taxonomy" id="1079859"/>
    <lineage>
        <taxon>Bacteria</taxon>
        <taxon>Pseudomonadati</taxon>
        <taxon>Bacteroidota</taxon>
        <taxon>Cytophagia</taxon>
        <taxon>Cytophagales</taxon>
        <taxon>Flectobacillaceae</taxon>
        <taxon>Pseudarcicella</taxon>
    </lineage>
</organism>
<feature type="transmembrane region" description="Helical" evidence="12">
    <location>
        <begin position="12"/>
        <end position="34"/>
    </location>
</feature>
<keyword evidence="9 11" id="KW-0472">Membrane</keyword>
<evidence type="ECO:0000256" key="8">
    <source>
        <dbReference type="ARBA" id="ARBA00023065"/>
    </source>
</evidence>